<name>A0A7T0PC99_9CORY</name>
<evidence type="ECO:0000313" key="1">
    <source>
        <dbReference type="EMBL" id="QPK79487.1"/>
    </source>
</evidence>
<dbReference type="AlphaFoldDB" id="A0A7T0PC99"/>
<sequence>MDNNTAAAGWGNFVTGSSGFAADLGRIADWFSPFTSIASAISKLIGLIN</sequence>
<reference evidence="1 2" key="1">
    <citation type="submission" date="2020-11" db="EMBL/GenBank/DDBJ databases">
        <title>Corynebacterium sp. ZJ-599.</title>
        <authorList>
            <person name="Zhou J."/>
        </authorList>
    </citation>
    <scope>NUCLEOTIDE SEQUENCE [LARGE SCALE GENOMIC DNA]</scope>
    <source>
        <strain evidence="1 2">ZJ-599</strain>
    </source>
</reference>
<dbReference type="EMBL" id="CP064954">
    <property type="protein sequence ID" value="QPK79487.1"/>
    <property type="molecule type" value="Genomic_DNA"/>
</dbReference>
<accession>A0A7T0PC99</accession>
<dbReference type="RefSeq" id="WP_165008752.1">
    <property type="nucleotide sequence ID" value="NZ_CP064954.1"/>
</dbReference>
<keyword evidence="2" id="KW-1185">Reference proteome</keyword>
<proteinExistence type="predicted"/>
<organism evidence="1 2">
    <name type="scientific">Corynebacterium lizhenjunii</name>
    <dbReference type="NCBI Taxonomy" id="2709394"/>
    <lineage>
        <taxon>Bacteria</taxon>
        <taxon>Bacillati</taxon>
        <taxon>Actinomycetota</taxon>
        <taxon>Actinomycetes</taxon>
        <taxon>Mycobacteriales</taxon>
        <taxon>Corynebacteriaceae</taxon>
        <taxon>Corynebacterium</taxon>
    </lineage>
</organism>
<protein>
    <submittedName>
        <fullName evidence="1">Uncharacterized protein</fullName>
    </submittedName>
</protein>
<dbReference type="KEGG" id="cliz:G7Y31_01890"/>
<dbReference type="Proteomes" id="UP000594681">
    <property type="component" value="Chromosome"/>
</dbReference>
<gene>
    <name evidence="1" type="ORF">G7Y31_01890</name>
</gene>
<evidence type="ECO:0000313" key="2">
    <source>
        <dbReference type="Proteomes" id="UP000594681"/>
    </source>
</evidence>